<dbReference type="AlphaFoldDB" id="A0A6J4MZB5"/>
<gene>
    <name evidence="2" type="ORF">AVDCRST_MAG21-1211</name>
</gene>
<accession>A0A6J4MZB5</accession>
<dbReference type="InterPro" id="IPR041698">
    <property type="entry name" value="Methyltransf_25"/>
</dbReference>
<dbReference type="SUPFAM" id="SSF53335">
    <property type="entry name" value="S-adenosyl-L-methionine-dependent methyltransferases"/>
    <property type="match status" value="1"/>
</dbReference>
<proteinExistence type="predicted"/>
<sequence>MAESLPRSEPAMSGVQLKVNRNAFRLGPGVDQDLTYDVEINGEPVWSVQPRRDSTGREDGLWFDWPVELKPYLLGRSTILIRAHISGETVAEKEHTFGDEPDAVVSVRNSDGRPLAVDKWGHLVSRLEDEAPANQERLLDEMVRLLGDVKNACGLPTFVCFGTLLGAVRDHDLIGHDNDVDIAYLSAYNHPVDITRESFRVERRLRESGWVIRRGSSVRINVRLTMPDDTLRYIDIFSFGWVEGLLYMPSDLAVPATAETMLPLSTVELAGRQVPAPANSEQLLEMTYGPNWRVPDPSFRYEIRRPLKRRYMAWYGGLHARRRMWDAFAVKTPRRLLTGPTPFAKWAANVIPEDHVIVDLGCGTGRDTLWFARQGRTAIGLDYLYYWIGAAEREAARRQISAEFRVCDLSDSRAVLALGAELARMESPVTLYARFLLSAVDEQIRQDIWRVAQMALRSRGQLLLEFRTTEDASRSHVFERNERQRFFLDPEQAVSEIEATGGRIVQQITGDNLARFKSENPHVCRLVATWS</sequence>
<evidence type="ECO:0000259" key="1">
    <source>
        <dbReference type="Pfam" id="PF13649"/>
    </source>
</evidence>
<dbReference type="Pfam" id="PF13649">
    <property type="entry name" value="Methyltransf_25"/>
    <property type="match status" value="1"/>
</dbReference>
<dbReference type="PANTHER" id="PTHR13627">
    <property type="entry name" value="FUKUTIN RELATED PROTEIN"/>
    <property type="match status" value="1"/>
</dbReference>
<dbReference type="Gene3D" id="3.40.50.150">
    <property type="entry name" value="Vaccinia Virus protein VP39"/>
    <property type="match status" value="1"/>
</dbReference>
<feature type="domain" description="Methyltransferase" evidence="1">
    <location>
        <begin position="357"/>
        <end position="411"/>
    </location>
</feature>
<dbReference type="InterPro" id="IPR052613">
    <property type="entry name" value="LicD_transferase"/>
</dbReference>
<dbReference type="CDD" id="cd02440">
    <property type="entry name" value="AdoMet_MTases"/>
    <property type="match status" value="1"/>
</dbReference>
<organism evidence="2">
    <name type="scientific">uncultured Nocardioidaceae bacterium</name>
    <dbReference type="NCBI Taxonomy" id="253824"/>
    <lineage>
        <taxon>Bacteria</taxon>
        <taxon>Bacillati</taxon>
        <taxon>Actinomycetota</taxon>
        <taxon>Actinomycetes</taxon>
        <taxon>Propionibacteriales</taxon>
        <taxon>Nocardioidaceae</taxon>
        <taxon>environmental samples</taxon>
    </lineage>
</organism>
<protein>
    <recommendedName>
        <fullName evidence="1">Methyltransferase domain-containing protein</fullName>
    </recommendedName>
</protein>
<dbReference type="EMBL" id="CADCUL010000091">
    <property type="protein sequence ID" value="CAA9372999.1"/>
    <property type="molecule type" value="Genomic_DNA"/>
</dbReference>
<reference evidence="2" key="1">
    <citation type="submission" date="2020-02" db="EMBL/GenBank/DDBJ databases">
        <authorList>
            <person name="Meier V. D."/>
        </authorList>
    </citation>
    <scope>NUCLEOTIDE SEQUENCE</scope>
    <source>
        <strain evidence="2">AVDCRST_MAG21</strain>
    </source>
</reference>
<dbReference type="InterPro" id="IPR029063">
    <property type="entry name" value="SAM-dependent_MTases_sf"/>
</dbReference>
<dbReference type="PANTHER" id="PTHR13627:SF31">
    <property type="entry name" value="RIBITOL 5-PHOSPHATE TRANSFERASE FKRP"/>
    <property type="match status" value="1"/>
</dbReference>
<evidence type="ECO:0000313" key="2">
    <source>
        <dbReference type="EMBL" id="CAA9372999.1"/>
    </source>
</evidence>
<name>A0A6J4MZB5_9ACTN</name>